<dbReference type="InterPro" id="IPR052098">
    <property type="entry name" value="Presynaptic_Scaffold_Bsn/Pclo"/>
</dbReference>
<dbReference type="EMBL" id="JAHRIO010040003">
    <property type="protein sequence ID" value="MEQ2170495.1"/>
    <property type="molecule type" value="Genomic_DNA"/>
</dbReference>
<protein>
    <recommendedName>
        <fullName evidence="5">Piccolo presynaptic cytomatrix protein</fullName>
    </recommendedName>
</protein>
<keyword evidence="4" id="KW-1185">Reference proteome</keyword>
<dbReference type="Proteomes" id="UP001476798">
    <property type="component" value="Unassembled WGS sequence"/>
</dbReference>
<sequence length="1630" mass="177725">MVPQDPALRKALFPIPDLKITHVEVPPVADSTLSPLPALSKSAGSSVSTLVTNTIAIVAPVSVTVSSPSHPARPPPPIPPKPMSIPAGLVFTHKPGENIKPPPPPVAPKAATLPRMKEPPKALPLSLARPLESKLGVTSPKSPVSPRHAKCLQTYVVITLPSEPGSPTETITVQAPVRRGSIPSSTALGIQTTLPEQKTPTEAFSAHVTVRRASVPTVKHPPPIPKASTVVAEQVKTSEVVTAKVRAEEKSVPSAVRPLRSVADVITVSSDQESCIMAYAIAPSIKKAHVTQQESITQPHAPFEPTSELIPKPTEPKAYLILTDQSIVSEQSASSVSQQPCAVTEVGTVFPVKEREEPILQSTKPIATVQPGCLGEAIVVSQEPGLVEVVVHGRRPTVHSIVDDQQALSQIDVQGIGHTEKDIGNHATGAVLIGSTMPDKHHEIAAQEPDTAIEVVVHSKEEHIPGGLKDAYSFSELILMQQTDQPLENMAMVTEQLFTLQPNLAAEDITLPAKFEYPTEVVTTDPGARLSEIAVVSPVLHPPTVAVLVTLASEVSEVMPLPTVAETVTITSDHPAETHLVKGIQQVSTHPDICYTVQQYGTIATMSPPVTSLEKIPLQPGHETLTRFISKDFDDRIGFMPSSEIQHHRLAEFPVITAEETTFRRRSSVSSTVQAPYTSNDLFTIPAEFEMPAQVLTAESFPAARQESITMQQPQQFAQIINMPAEKDVSVGGYEAKVPYRREAIPLTEQQPETSTHLSEYDHPLEAITPEAHTKRSSTLSAQDIQQSVSVAPVTITKIQQESIESQEIRGPEKVVSSMSHMFSSSISTSGRPPENLSSRVTQVVTTEVQRTTVSVVHERLQQVPPQSIAITIQPDIAKVQPLPKQNGRIIYPGDVIDLRMIKSGIKMTEQGMDLTPPESCRQSVSSDSTGRHITAVQPEIVNLSAEFTPTTTLSVVSDSITIVTCTATIASYNNIPAEKPLDLQGPVASLPLPLTTPTHKPFEPLTQIVYKPVKAQPVFTDVVSMVQDIPINLSFEALVSSGGKKPLTSAPTLISNVGPVVSLEATRAMDLSNYKPVRAMVALSDTGPGVVTSVVEDDGVPVDLTAGRRSICCDVIYKLPFTGRKIVPFEAELSKEFFPTALADLITGYPEMYSDTTLEAIAASLDALASSPIFPGLDNSKMAQYQMEREFLELEKLKQLCLSEELEWERQEIQRYREQEQLMVQRELEELQALKQQLLLQQEEEHHAHMVAQQETYAQQKEQLQQIQQLQLQLQQQLDEHYSSTGMTGNLLEAKYAGVGDSGQYWPVKDEPVLPSTGAQTEQHHEQLNIVKLQADQDLGKKILDSGVQTDDEDSAEKQHMGKKKKTKRNLDSLVQSDDEDQDEWDAPAKVRRRTRKHSGDGKHGSKVSSIAIQTVAEISVQTDHSGTIKRPNVQMDTKIEIIKHISAPENSQRGSSLSCQTDTDRGHSPVEVGYSMQLTADVPSKAKVLYSQVSPLSPEKSYGGQRMLTADPNRFSSGPRSLKVGQKSLSDPKSLSPSTDNRIGGYYADSYSRTLPDPPNEDDSLAGRSGYSTNSARRRLARSTTMARAKILRDIDKELDLVERESSKLRKKQAELDEEEKEIDAKLR</sequence>
<feature type="region of interest" description="Disordered" evidence="2">
    <location>
        <begin position="1348"/>
        <end position="1410"/>
    </location>
</feature>
<evidence type="ECO:0000313" key="3">
    <source>
        <dbReference type="EMBL" id="MEQ2170495.1"/>
    </source>
</evidence>
<feature type="region of interest" description="Disordered" evidence="2">
    <location>
        <begin position="1604"/>
        <end position="1630"/>
    </location>
</feature>
<evidence type="ECO:0000256" key="1">
    <source>
        <dbReference type="SAM" id="Coils"/>
    </source>
</evidence>
<evidence type="ECO:0000256" key="2">
    <source>
        <dbReference type="SAM" id="MobiDB-lite"/>
    </source>
</evidence>
<dbReference type="PANTHER" id="PTHR14113:SF6">
    <property type="entry name" value="PROTEIN PICCOLO"/>
    <property type="match status" value="1"/>
</dbReference>
<dbReference type="PANTHER" id="PTHR14113">
    <property type="entry name" value="PICCOLO/BASSOON"/>
    <property type="match status" value="1"/>
</dbReference>
<organism evidence="3 4">
    <name type="scientific">Goodea atripinnis</name>
    <dbReference type="NCBI Taxonomy" id="208336"/>
    <lineage>
        <taxon>Eukaryota</taxon>
        <taxon>Metazoa</taxon>
        <taxon>Chordata</taxon>
        <taxon>Craniata</taxon>
        <taxon>Vertebrata</taxon>
        <taxon>Euteleostomi</taxon>
        <taxon>Actinopterygii</taxon>
        <taxon>Neopterygii</taxon>
        <taxon>Teleostei</taxon>
        <taxon>Neoteleostei</taxon>
        <taxon>Acanthomorphata</taxon>
        <taxon>Ovalentaria</taxon>
        <taxon>Atherinomorphae</taxon>
        <taxon>Cyprinodontiformes</taxon>
        <taxon>Goodeidae</taxon>
        <taxon>Goodea</taxon>
    </lineage>
</organism>
<evidence type="ECO:0000313" key="4">
    <source>
        <dbReference type="Proteomes" id="UP001476798"/>
    </source>
</evidence>
<accession>A0ABV0NGG1</accession>
<feature type="compositionally biased region" description="Low complexity" evidence="2">
    <location>
        <begin position="1529"/>
        <end position="1542"/>
    </location>
</feature>
<feature type="compositionally biased region" description="Acidic residues" evidence="2">
    <location>
        <begin position="1378"/>
        <end position="1387"/>
    </location>
</feature>
<comment type="caution">
    <text evidence="3">The sequence shown here is derived from an EMBL/GenBank/DDBJ whole genome shotgun (WGS) entry which is preliminary data.</text>
</comment>
<reference evidence="3 4" key="1">
    <citation type="submission" date="2021-06" db="EMBL/GenBank/DDBJ databases">
        <authorList>
            <person name="Palmer J.M."/>
        </authorList>
    </citation>
    <scope>NUCLEOTIDE SEQUENCE [LARGE SCALE GENOMIC DNA]</scope>
    <source>
        <strain evidence="3 4">GA_2019</strain>
        <tissue evidence="3">Muscle</tissue>
    </source>
</reference>
<gene>
    <name evidence="3" type="ORF">GOODEAATRI_000787</name>
</gene>
<feature type="region of interest" description="Disordered" evidence="2">
    <location>
        <begin position="1448"/>
        <end position="1468"/>
    </location>
</feature>
<feature type="compositionally biased region" description="Polar residues" evidence="2">
    <location>
        <begin position="1450"/>
        <end position="1463"/>
    </location>
</feature>
<feature type="compositionally biased region" description="Basic and acidic residues" evidence="2">
    <location>
        <begin position="1604"/>
        <end position="1617"/>
    </location>
</feature>
<feature type="coiled-coil region" evidence="1">
    <location>
        <begin position="1218"/>
        <end position="1281"/>
    </location>
</feature>
<evidence type="ECO:0008006" key="5">
    <source>
        <dbReference type="Google" id="ProtNLM"/>
    </source>
</evidence>
<name>A0ABV0NGG1_9TELE</name>
<proteinExistence type="predicted"/>
<keyword evidence="1" id="KW-0175">Coiled coil</keyword>
<feature type="region of interest" description="Disordered" evidence="2">
    <location>
        <begin position="1498"/>
        <end position="1586"/>
    </location>
</feature>